<dbReference type="InterPro" id="IPR011009">
    <property type="entry name" value="Kinase-like_dom_sf"/>
</dbReference>
<feature type="compositionally biased region" description="Basic and acidic residues" evidence="1">
    <location>
        <begin position="8"/>
        <end position="24"/>
    </location>
</feature>
<dbReference type="InterPro" id="IPR053235">
    <property type="entry name" value="Ser_Thr_kinase"/>
</dbReference>
<keyword evidence="3" id="KW-0808">Transferase</keyword>
<sequence>MDGSLQSHDTHLHTRAPDTAERAEGQVPVNKTEEGDEREHNERQATWKTAWRKQKRASLSQTEYTNGISKRSLLALPSPASSKPPAISVVIQAGPGGLSTSTKNTQEIRRLRWLSPTRAMEPRQEKTATRQEELQSMYQAGLARRPAVQVPADLEQDYHLYMREQSRNEAVFGWEHGHKHFDSPDDVPLVVVSVLGNGSLGIVEEVTHKSLQFPTLARKKIQLPFSKLKQSQRRNIIQEEAKILQQLVHVHIVTLIGSYEETVSASRQFYSLLMTPVGDHDLATFLDVAGVATSEKEMYQGWIQKWFGCLSTALMYMHGQGIRHQDIKPSNIIQRGGDIYFTDFSSSCRFTIGRTTSTENPARSSLMYGAPEVVNKFSRDGRLKRHGRLSDIFSLGAVFCDMLAVYEGHTIPDLHEFLEQDGQGVEKSDTDSASSIGESVLMYSRKTHEAMAWFESSNFFESIISPMLSLKREDRPEASKVVTTIMSLGSWKPVCRCAPQHITTS</sequence>
<dbReference type="PROSITE" id="PS50011">
    <property type="entry name" value="PROTEIN_KINASE_DOM"/>
    <property type="match status" value="1"/>
</dbReference>
<dbReference type="SUPFAM" id="SSF56112">
    <property type="entry name" value="Protein kinase-like (PK-like)"/>
    <property type="match status" value="1"/>
</dbReference>
<comment type="caution">
    <text evidence="3">The sequence shown here is derived from an EMBL/GenBank/DDBJ whole genome shotgun (WGS) entry which is preliminary data.</text>
</comment>
<dbReference type="Proteomes" id="UP000799444">
    <property type="component" value="Unassembled WGS sequence"/>
</dbReference>
<organism evidence="3 4">
    <name type="scientific">Polyplosphaeria fusca</name>
    <dbReference type="NCBI Taxonomy" id="682080"/>
    <lineage>
        <taxon>Eukaryota</taxon>
        <taxon>Fungi</taxon>
        <taxon>Dikarya</taxon>
        <taxon>Ascomycota</taxon>
        <taxon>Pezizomycotina</taxon>
        <taxon>Dothideomycetes</taxon>
        <taxon>Pleosporomycetidae</taxon>
        <taxon>Pleosporales</taxon>
        <taxon>Tetraplosphaeriaceae</taxon>
        <taxon>Polyplosphaeria</taxon>
    </lineage>
</organism>
<dbReference type="PANTHER" id="PTHR24361:SF613">
    <property type="entry name" value="NUCLEAR RECEPTOR-BINDING PROTEIN-RELATED"/>
    <property type="match status" value="1"/>
</dbReference>
<dbReference type="CDD" id="cd00180">
    <property type="entry name" value="PKc"/>
    <property type="match status" value="1"/>
</dbReference>
<dbReference type="Gene3D" id="1.10.510.10">
    <property type="entry name" value="Transferase(Phosphotransferase) domain 1"/>
    <property type="match status" value="1"/>
</dbReference>
<feature type="compositionally biased region" description="Basic and acidic residues" evidence="1">
    <location>
        <begin position="31"/>
        <end position="45"/>
    </location>
</feature>
<proteinExistence type="predicted"/>
<dbReference type="Gene3D" id="3.30.200.20">
    <property type="entry name" value="Phosphorylase Kinase, domain 1"/>
    <property type="match status" value="1"/>
</dbReference>
<dbReference type="InterPro" id="IPR000719">
    <property type="entry name" value="Prot_kinase_dom"/>
</dbReference>
<feature type="domain" description="Protein kinase" evidence="2">
    <location>
        <begin position="189"/>
        <end position="488"/>
    </location>
</feature>
<name>A0A9P4R8X4_9PLEO</name>
<dbReference type="OrthoDB" id="4062651at2759"/>
<dbReference type="AlphaFoldDB" id="A0A9P4R8X4"/>
<dbReference type="GO" id="GO:0005524">
    <property type="term" value="F:ATP binding"/>
    <property type="evidence" value="ECO:0007669"/>
    <property type="project" value="InterPro"/>
</dbReference>
<keyword evidence="4" id="KW-1185">Reference proteome</keyword>
<feature type="region of interest" description="Disordered" evidence="1">
    <location>
        <begin position="1"/>
        <end position="63"/>
    </location>
</feature>
<evidence type="ECO:0000313" key="3">
    <source>
        <dbReference type="EMBL" id="KAF2738606.1"/>
    </source>
</evidence>
<evidence type="ECO:0000256" key="1">
    <source>
        <dbReference type="SAM" id="MobiDB-lite"/>
    </source>
</evidence>
<dbReference type="PANTHER" id="PTHR24361">
    <property type="entry name" value="MITOGEN-ACTIVATED KINASE KINASE KINASE"/>
    <property type="match status" value="1"/>
</dbReference>
<reference evidence="3" key="1">
    <citation type="journal article" date="2020" name="Stud. Mycol.">
        <title>101 Dothideomycetes genomes: a test case for predicting lifestyles and emergence of pathogens.</title>
        <authorList>
            <person name="Haridas S."/>
            <person name="Albert R."/>
            <person name="Binder M."/>
            <person name="Bloem J."/>
            <person name="Labutti K."/>
            <person name="Salamov A."/>
            <person name="Andreopoulos B."/>
            <person name="Baker S."/>
            <person name="Barry K."/>
            <person name="Bills G."/>
            <person name="Bluhm B."/>
            <person name="Cannon C."/>
            <person name="Castanera R."/>
            <person name="Culley D."/>
            <person name="Daum C."/>
            <person name="Ezra D."/>
            <person name="Gonzalez J."/>
            <person name="Henrissat B."/>
            <person name="Kuo A."/>
            <person name="Liang C."/>
            <person name="Lipzen A."/>
            <person name="Lutzoni F."/>
            <person name="Magnuson J."/>
            <person name="Mondo S."/>
            <person name="Nolan M."/>
            <person name="Ohm R."/>
            <person name="Pangilinan J."/>
            <person name="Park H.-J."/>
            <person name="Ramirez L."/>
            <person name="Alfaro M."/>
            <person name="Sun H."/>
            <person name="Tritt A."/>
            <person name="Yoshinaga Y."/>
            <person name="Zwiers L.-H."/>
            <person name="Turgeon B."/>
            <person name="Goodwin S."/>
            <person name="Spatafora J."/>
            <person name="Crous P."/>
            <person name="Grigoriev I."/>
        </authorList>
    </citation>
    <scope>NUCLEOTIDE SEQUENCE</scope>
    <source>
        <strain evidence="3">CBS 125425</strain>
    </source>
</reference>
<dbReference type="GO" id="GO:0004674">
    <property type="term" value="F:protein serine/threonine kinase activity"/>
    <property type="evidence" value="ECO:0007669"/>
    <property type="project" value="TreeGrafter"/>
</dbReference>
<gene>
    <name evidence="3" type="ORF">EJ04DRAFT_41304</name>
</gene>
<keyword evidence="3" id="KW-0418">Kinase</keyword>
<dbReference type="GO" id="GO:0005737">
    <property type="term" value="C:cytoplasm"/>
    <property type="evidence" value="ECO:0007669"/>
    <property type="project" value="TreeGrafter"/>
</dbReference>
<dbReference type="Pfam" id="PF00069">
    <property type="entry name" value="Pkinase"/>
    <property type="match status" value="1"/>
</dbReference>
<evidence type="ECO:0000259" key="2">
    <source>
        <dbReference type="PROSITE" id="PS50011"/>
    </source>
</evidence>
<protein>
    <submittedName>
        <fullName evidence="3">Kinase-like protein</fullName>
    </submittedName>
</protein>
<dbReference type="EMBL" id="ML996108">
    <property type="protein sequence ID" value="KAF2738606.1"/>
    <property type="molecule type" value="Genomic_DNA"/>
</dbReference>
<accession>A0A9P4R8X4</accession>
<evidence type="ECO:0000313" key="4">
    <source>
        <dbReference type="Proteomes" id="UP000799444"/>
    </source>
</evidence>
<dbReference type="SMART" id="SM00220">
    <property type="entry name" value="S_TKc"/>
    <property type="match status" value="1"/>
</dbReference>